<protein>
    <submittedName>
        <fullName evidence="1">Uncharacterized protein</fullName>
    </submittedName>
</protein>
<reference evidence="1" key="1">
    <citation type="submission" date="2024-05" db="EMBL/GenBank/DDBJ databases">
        <title>30 novel species of actinomycetes from the DSMZ collection.</title>
        <authorList>
            <person name="Nouioui I."/>
        </authorList>
    </citation>
    <scope>NUCLEOTIDE SEQUENCE</scope>
    <source>
        <strain evidence="1">DSM 41972</strain>
    </source>
</reference>
<evidence type="ECO:0000313" key="2">
    <source>
        <dbReference type="Proteomes" id="UP001181313"/>
    </source>
</evidence>
<accession>A0ABU3I7F2</accession>
<gene>
    <name evidence="1" type="ORF">ROS62_30115</name>
</gene>
<comment type="caution">
    <text evidence="1">The sequence shown here is derived from an EMBL/GenBank/DDBJ whole genome shotgun (WGS) entry which is preliminary data.</text>
</comment>
<evidence type="ECO:0000313" key="1">
    <source>
        <dbReference type="EMBL" id="MDT3728893.1"/>
    </source>
</evidence>
<name>A0ABU3I7F2_9ACTN</name>
<sequence>MLLTVDELDELSKAIDCAREGPAAAEEGGIVGLATRAEKNAK</sequence>
<keyword evidence="2" id="KW-1185">Reference proteome</keyword>
<organism evidence="1 2">
    <name type="scientific">Streptomyces althioticus subsp. attaecolombicae</name>
    <dbReference type="NCBI Taxonomy" id="3075534"/>
    <lineage>
        <taxon>Bacteria</taxon>
        <taxon>Bacillati</taxon>
        <taxon>Actinomycetota</taxon>
        <taxon>Actinomycetes</taxon>
        <taxon>Kitasatosporales</taxon>
        <taxon>Streptomycetaceae</taxon>
        <taxon>Streptomyces</taxon>
        <taxon>Streptomyces althioticus group</taxon>
    </lineage>
</organism>
<dbReference type="RefSeq" id="WP_337675385.1">
    <property type="nucleotide sequence ID" value="NZ_JAVSGH010000081.1"/>
</dbReference>
<dbReference type="EMBL" id="JAVSGH010000081">
    <property type="protein sequence ID" value="MDT3728893.1"/>
    <property type="molecule type" value="Genomic_DNA"/>
</dbReference>
<dbReference type="Proteomes" id="UP001181313">
    <property type="component" value="Unassembled WGS sequence"/>
</dbReference>
<proteinExistence type="predicted"/>